<comment type="caution">
    <text evidence="2">The sequence shown here is derived from an EMBL/GenBank/DDBJ whole genome shotgun (WGS) entry which is preliminary data.</text>
</comment>
<evidence type="ECO:0000313" key="2">
    <source>
        <dbReference type="EMBL" id="RHH74670.1"/>
    </source>
</evidence>
<dbReference type="EMBL" id="QSEF01000004">
    <property type="protein sequence ID" value="RGZ50304.1"/>
    <property type="molecule type" value="Genomic_DNA"/>
</dbReference>
<gene>
    <name evidence="2" type="ORF">DW191_17290</name>
    <name evidence="1" type="ORF">DW986_03300</name>
</gene>
<dbReference type="RefSeq" id="WP_147380305.1">
    <property type="nucleotide sequence ID" value="NZ_QRKC01000011.1"/>
</dbReference>
<organism evidence="2 3">
    <name type="scientific">Parabacteroides merdae</name>
    <dbReference type="NCBI Taxonomy" id="46503"/>
    <lineage>
        <taxon>Bacteria</taxon>
        <taxon>Pseudomonadati</taxon>
        <taxon>Bacteroidota</taxon>
        <taxon>Bacteroidia</taxon>
        <taxon>Bacteroidales</taxon>
        <taxon>Tannerellaceae</taxon>
        <taxon>Parabacteroides</taxon>
    </lineage>
</organism>
<proteinExistence type="predicted"/>
<name>A0A3R6IUZ2_9BACT</name>
<sequence length="220" mass="26594">MQLTTPTSEEIQEYNKMSQSYPVYIDGVWYNPEDIDKPIPEVECGILETKDKLEERFKQTFYNQILYTLSYNWSIYENSNGFYAILKYTEPLKKAFHNALKLYGREDYEERALKALKYSNIDLNDKQNERTINIVLQPTLFDTYYEDLTMQYFHNDIEYWNQVLDSYKQKRAYNNRLKYLIDYMEKLKQLNISFLQEKIKVQEIAYEQRLKTNGTNNVTK</sequence>
<evidence type="ECO:0000313" key="4">
    <source>
        <dbReference type="Proteomes" id="UP000285173"/>
    </source>
</evidence>
<reference evidence="3 4" key="1">
    <citation type="submission" date="2018-08" db="EMBL/GenBank/DDBJ databases">
        <title>A genome reference for cultivated species of the human gut microbiota.</title>
        <authorList>
            <person name="Zou Y."/>
            <person name="Xue W."/>
            <person name="Luo G."/>
        </authorList>
    </citation>
    <scope>NUCLEOTIDE SEQUENCE [LARGE SCALE GENOMIC DNA]</scope>
    <source>
        <strain evidence="2 3">AM16-50</strain>
        <strain evidence="1 4">AM50-15</strain>
    </source>
</reference>
<dbReference type="Proteomes" id="UP000283732">
    <property type="component" value="Unassembled WGS sequence"/>
</dbReference>
<dbReference type="Proteomes" id="UP000285173">
    <property type="component" value="Unassembled WGS sequence"/>
</dbReference>
<dbReference type="EMBL" id="QRKC01000011">
    <property type="protein sequence ID" value="RHH74670.1"/>
    <property type="molecule type" value="Genomic_DNA"/>
</dbReference>
<protein>
    <submittedName>
        <fullName evidence="2">Uncharacterized protein</fullName>
    </submittedName>
</protein>
<evidence type="ECO:0000313" key="1">
    <source>
        <dbReference type="EMBL" id="RGZ50304.1"/>
    </source>
</evidence>
<dbReference type="AlphaFoldDB" id="A0A3R6IUZ2"/>
<accession>A0A3R6IUZ2</accession>
<evidence type="ECO:0000313" key="3">
    <source>
        <dbReference type="Proteomes" id="UP000283732"/>
    </source>
</evidence>